<dbReference type="InterPro" id="IPR013762">
    <property type="entry name" value="Integrase-like_cat_sf"/>
</dbReference>
<dbReference type="AlphaFoldDB" id="A0A3P7Q6X4"/>
<dbReference type="InterPro" id="IPR037593">
    <property type="entry name" value="MIOS/Sea4"/>
</dbReference>
<dbReference type="GO" id="GO:0005737">
    <property type="term" value="C:cytoplasm"/>
    <property type="evidence" value="ECO:0007669"/>
    <property type="project" value="TreeGrafter"/>
</dbReference>
<dbReference type="GO" id="GO:0006310">
    <property type="term" value="P:DNA recombination"/>
    <property type="evidence" value="ECO:0007669"/>
    <property type="project" value="UniProtKB-KW"/>
</dbReference>
<accession>A0A3P7Q6X4</accession>
<organism evidence="3 4">
    <name type="scientific">Cylicostephanus goldi</name>
    <name type="common">Nematode worm</name>
    <dbReference type="NCBI Taxonomy" id="71465"/>
    <lineage>
        <taxon>Eukaryota</taxon>
        <taxon>Metazoa</taxon>
        <taxon>Ecdysozoa</taxon>
        <taxon>Nematoda</taxon>
        <taxon>Chromadorea</taxon>
        <taxon>Rhabditida</taxon>
        <taxon>Rhabditina</taxon>
        <taxon>Rhabditomorpha</taxon>
        <taxon>Strongyloidea</taxon>
        <taxon>Strongylidae</taxon>
        <taxon>Cylicostephanus</taxon>
    </lineage>
</organism>
<protein>
    <recommendedName>
        <fullName evidence="2">GATOR2 complex protein MIO zinc-ribbon like domain-containing protein</fullName>
    </recommendedName>
</protein>
<dbReference type="PANTHER" id="PTHR16453">
    <property type="entry name" value="WD40 DOMAIN-CONTAINING PROTEIN MIO FAMILY MEMBER"/>
    <property type="match status" value="1"/>
</dbReference>
<dbReference type="SUPFAM" id="SSF56349">
    <property type="entry name" value="DNA breaking-rejoining enzymes"/>
    <property type="match status" value="1"/>
</dbReference>
<dbReference type="EMBL" id="UYRV01112665">
    <property type="protein sequence ID" value="VDN27692.1"/>
    <property type="molecule type" value="Genomic_DNA"/>
</dbReference>
<evidence type="ECO:0000313" key="4">
    <source>
        <dbReference type="Proteomes" id="UP000271889"/>
    </source>
</evidence>
<keyword evidence="4" id="KW-1185">Reference proteome</keyword>
<proteinExistence type="predicted"/>
<evidence type="ECO:0000259" key="2">
    <source>
        <dbReference type="Pfam" id="PF17034"/>
    </source>
</evidence>
<gene>
    <name evidence="3" type="ORF">CGOC_LOCUS10725</name>
</gene>
<dbReference type="InterPro" id="IPR031488">
    <property type="entry name" value="Zn_ribbon_mio"/>
</dbReference>
<sequence>MFSKEAEGPPPKTDAIARRIKKLLLEAGLRSRRLTPHSFRGGAATKLKREGIVETEERKGKVKIERFTTECECGRVSFRTGLPAGNILRRSYSEIKTEGTHFRLTHRGCNGQTLKCRCIKCHTVCGGTCSVCDGTLLHMTWFCRKCHHAAHPHHMLEWFTTQRVCPVANCMCECGTNVVQTPQEKKITVARNKTLEAIREVGVTKFDSFFLDFKRF</sequence>
<dbReference type="PANTHER" id="PTHR16453:SF9">
    <property type="entry name" value="GATOR COMPLEX PROTEIN MIOS"/>
    <property type="match status" value="1"/>
</dbReference>
<dbReference type="Gene3D" id="1.10.443.10">
    <property type="entry name" value="Intergrase catalytic core"/>
    <property type="match status" value="1"/>
</dbReference>
<dbReference type="GO" id="GO:0003677">
    <property type="term" value="F:DNA binding"/>
    <property type="evidence" value="ECO:0007669"/>
    <property type="project" value="InterPro"/>
</dbReference>
<evidence type="ECO:0000313" key="3">
    <source>
        <dbReference type="EMBL" id="VDN27692.1"/>
    </source>
</evidence>
<dbReference type="Proteomes" id="UP000271889">
    <property type="component" value="Unassembled WGS sequence"/>
</dbReference>
<evidence type="ECO:0000256" key="1">
    <source>
        <dbReference type="ARBA" id="ARBA00023172"/>
    </source>
</evidence>
<dbReference type="InterPro" id="IPR011010">
    <property type="entry name" value="DNA_brk_join_enz"/>
</dbReference>
<feature type="domain" description="GATOR2 complex protein MIO zinc-ribbon like" evidence="2">
    <location>
        <begin position="142"/>
        <end position="175"/>
    </location>
</feature>
<reference evidence="3 4" key="1">
    <citation type="submission" date="2018-11" db="EMBL/GenBank/DDBJ databases">
        <authorList>
            <consortium name="Pathogen Informatics"/>
        </authorList>
    </citation>
    <scope>NUCLEOTIDE SEQUENCE [LARGE SCALE GENOMIC DNA]</scope>
</reference>
<dbReference type="GO" id="GO:0015074">
    <property type="term" value="P:DNA integration"/>
    <property type="evidence" value="ECO:0007669"/>
    <property type="project" value="InterPro"/>
</dbReference>
<dbReference type="OrthoDB" id="60955at2759"/>
<name>A0A3P7Q6X4_CYLGO</name>
<keyword evidence="1" id="KW-0233">DNA recombination</keyword>
<dbReference type="Pfam" id="PF17034">
    <property type="entry name" value="zinc_ribbon_16"/>
    <property type="match status" value="1"/>
</dbReference>